<protein>
    <recommendedName>
        <fullName evidence="4">NEDD8-activating enzyme E1 regulatory subunit</fullName>
    </recommendedName>
</protein>
<evidence type="ECO:0000256" key="4">
    <source>
        <dbReference type="PIRNR" id="PIRNR039099"/>
    </source>
</evidence>
<evidence type="ECO:0000256" key="3">
    <source>
        <dbReference type="ARBA" id="ARBA00022786"/>
    </source>
</evidence>
<comment type="function">
    <text evidence="4">Regulatory subunit of the dimeric UBA3-ULA1 E1 enzyme.</text>
</comment>
<dbReference type="Gene3D" id="3.40.50.720">
    <property type="entry name" value="NAD(P)-binding Rossmann-like Domain"/>
    <property type="match status" value="1"/>
</dbReference>
<reference evidence="6" key="1">
    <citation type="journal article" date="2023" name="Mol. Phylogenet. Evol.">
        <title>Genome-scale phylogeny and comparative genomics of the fungal order Sordariales.</title>
        <authorList>
            <person name="Hensen N."/>
            <person name="Bonometti L."/>
            <person name="Westerberg I."/>
            <person name="Brannstrom I.O."/>
            <person name="Guillou S."/>
            <person name="Cros-Aarteil S."/>
            <person name="Calhoun S."/>
            <person name="Haridas S."/>
            <person name="Kuo A."/>
            <person name="Mondo S."/>
            <person name="Pangilinan J."/>
            <person name="Riley R."/>
            <person name="LaButti K."/>
            <person name="Andreopoulos B."/>
            <person name="Lipzen A."/>
            <person name="Chen C."/>
            <person name="Yan M."/>
            <person name="Daum C."/>
            <person name="Ng V."/>
            <person name="Clum A."/>
            <person name="Steindorff A."/>
            <person name="Ohm R.A."/>
            <person name="Martin F."/>
            <person name="Silar P."/>
            <person name="Natvig D.O."/>
            <person name="Lalanne C."/>
            <person name="Gautier V."/>
            <person name="Ament-Velasquez S.L."/>
            <person name="Kruys A."/>
            <person name="Hutchinson M.I."/>
            <person name="Powell A.J."/>
            <person name="Barry K."/>
            <person name="Miller A.N."/>
            <person name="Grigoriev I.V."/>
            <person name="Debuchy R."/>
            <person name="Gladieux P."/>
            <person name="Hiltunen Thoren M."/>
            <person name="Johannesson H."/>
        </authorList>
    </citation>
    <scope>NUCLEOTIDE SEQUENCE</scope>
    <source>
        <strain evidence="6">CBS 103.79</strain>
    </source>
</reference>
<evidence type="ECO:0000313" key="6">
    <source>
        <dbReference type="EMBL" id="KAK3904079.1"/>
    </source>
</evidence>
<dbReference type="PANTHER" id="PTHR10953:SF29">
    <property type="entry name" value="NEDD8-ACTIVATING ENZYME E1 REGULATORY SUBUNIT"/>
    <property type="match status" value="1"/>
</dbReference>
<dbReference type="InterPro" id="IPR045886">
    <property type="entry name" value="ThiF/MoeB/HesA"/>
</dbReference>
<dbReference type="Pfam" id="PF00899">
    <property type="entry name" value="ThiF"/>
    <property type="match status" value="1"/>
</dbReference>
<sequence length="548" mass="60090">MTEIIMSQTPPILHGPSEKERKYDRQLRLWAANGQAALESANILLLNSGPGAVGAETLKNLVLPGIGRFAIYDEAHVGEADLGVNFFLDDSCLGKSRSQSLTELIVELNPDVQGTWYPNEDVKTVEPLLSGSQVFTAIIYTHPIRPDQLELLEAYGREHKTPLVAIHSAGFYSYFQINLPGTFPVVDTHPDATATTDLRLLNPWPELAAFAEDMTKDIDALDNYEHGHLPYVTILLHYLKEWKVEHGKYPASYKEKAAFRELVKSKARPSDPEGVHENFLEGADAVMQTVVPLSLPSGLKEVFEYQHTDPVEQKSGFWIIADAVKKFYEEHQCLPLRGNLPDMKAQSKVYIQLQGIYKTKARKDAAEILQIVQATPGGEHVDPVEVDLFCKNAAFVKLINATGGWGSEITRADRLKSAAAAMCDEPDELDPQIPFAPSLLPIYLALQASTTTTPSTTPPSADPPAALTADDLLLSIAERVPGADAKARVEEAAGEVARAEGAELHNVAALTGGMVAQELIKIVTKQYIPIDNTCVYDGIHSRCQVLRL</sequence>
<evidence type="ECO:0000313" key="7">
    <source>
        <dbReference type="Proteomes" id="UP001303889"/>
    </source>
</evidence>
<comment type="caution">
    <text evidence="6">The sequence shown here is derived from an EMBL/GenBank/DDBJ whole genome shotgun (WGS) entry which is preliminary data.</text>
</comment>
<evidence type="ECO:0000259" key="5">
    <source>
        <dbReference type="Pfam" id="PF00899"/>
    </source>
</evidence>
<dbReference type="InterPro" id="IPR035985">
    <property type="entry name" value="Ubiquitin-activating_enz"/>
</dbReference>
<dbReference type="GO" id="GO:0019781">
    <property type="term" value="F:NEDD8 activating enzyme activity"/>
    <property type="evidence" value="ECO:0007669"/>
    <property type="project" value="UniProtKB-UniRule"/>
</dbReference>
<keyword evidence="3 4" id="KW-0833">Ubl conjugation pathway</keyword>
<feature type="domain" description="THIF-type NAD/FAD binding fold" evidence="5">
    <location>
        <begin position="23"/>
        <end position="546"/>
    </location>
</feature>
<dbReference type="PIRSF" id="PIRSF039099">
    <property type="entry name" value="APP-BP1"/>
    <property type="match status" value="1"/>
</dbReference>
<dbReference type="GO" id="GO:0045116">
    <property type="term" value="P:protein neddylation"/>
    <property type="evidence" value="ECO:0007669"/>
    <property type="project" value="UniProtKB-UniRule"/>
</dbReference>
<gene>
    <name evidence="6" type="ORF">C8A05DRAFT_32171</name>
</gene>
<dbReference type="InterPro" id="IPR000594">
    <property type="entry name" value="ThiF_NAD_FAD-bd"/>
</dbReference>
<dbReference type="AlphaFoldDB" id="A0AAN6MPM0"/>
<comment type="pathway">
    <text evidence="1 4">Protein modification; protein neddylation.</text>
</comment>
<dbReference type="GO" id="GO:0005737">
    <property type="term" value="C:cytoplasm"/>
    <property type="evidence" value="ECO:0007669"/>
    <property type="project" value="TreeGrafter"/>
</dbReference>
<comment type="similarity">
    <text evidence="2 4">Belongs to the ubiquitin-activating E1 family. ULA1 subfamily.</text>
</comment>
<dbReference type="Proteomes" id="UP001303889">
    <property type="component" value="Unassembled WGS sequence"/>
</dbReference>
<name>A0AAN6MPM0_9PEZI</name>
<dbReference type="SUPFAM" id="SSF69572">
    <property type="entry name" value="Activating enzymes of the ubiquitin-like proteins"/>
    <property type="match status" value="1"/>
</dbReference>
<evidence type="ECO:0000256" key="2">
    <source>
        <dbReference type="ARBA" id="ARBA00006868"/>
    </source>
</evidence>
<accession>A0AAN6MPM0</accession>
<organism evidence="6 7">
    <name type="scientific">Staphylotrichum tortipilum</name>
    <dbReference type="NCBI Taxonomy" id="2831512"/>
    <lineage>
        <taxon>Eukaryota</taxon>
        <taxon>Fungi</taxon>
        <taxon>Dikarya</taxon>
        <taxon>Ascomycota</taxon>
        <taxon>Pezizomycotina</taxon>
        <taxon>Sordariomycetes</taxon>
        <taxon>Sordariomycetidae</taxon>
        <taxon>Sordariales</taxon>
        <taxon>Chaetomiaceae</taxon>
        <taxon>Staphylotrichum</taxon>
    </lineage>
</organism>
<keyword evidence="7" id="KW-1185">Reference proteome</keyword>
<proteinExistence type="inferred from homology"/>
<evidence type="ECO:0000256" key="1">
    <source>
        <dbReference type="ARBA" id="ARBA00005032"/>
    </source>
</evidence>
<dbReference type="EMBL" id="MU855415">
    <property type="protein sequence ID" value="KAK3904079.1"/>
    <property type="molecule type" value="Genomic_DNA"/>
</dbReference>
<dbReference type="InterPro" id="IPR030667">
    <property type="entry name" value="APP-BP1"/>
</dbReference>
<dbReference type="PANTHER" id="PTHR10953">
    <property type="entry name" value="UBIQUITIN-ACTIVATING ENZYME E1"/>
    <property type="match status" value="1"/>
</dbReference>
<reference evidence="6" key="2">
    <citation type="submission" date="2023-05" db="EMBL/GenBank/DDBJ databases">
        <authorList>
            <consortium name="Lawrence Berkeley National Laboratory"/>
            <person name="Steindorff A."/>
            <person name="Hensen N."/>
            <person name="Bonometti L."/>
            <person name="Westerberg I."/>
            <person name="Brannstrom I.O."/>
            <person name="Guillou S."/>
            <person name="Cros-Aarteil S."/>
            <person name="Calhoun S."/>
            <person name="Haridas S."/>
            <person name="Kuo A."/>
            <person name="Mondo S."/>
            <person name="Pangilinan J."/>
            <person name="Riley R."/>
            <person name="Labutti K."/>
            <person name="Andreopoulos B."/>
            <person name="Lipzen A."/>
            <person name="Chen C."/>
            <person name="Yanf M."/>
            <person name="Daum C."/>
            <person name="Ng V."/>
            <person name="Clum A."/>
            <person name="Ohm R."/>
            <person name="Martin F."/>
            <person name="Silar P."/>
            <person name="Natvig D."/>
            <person name="Lalanne C."/>
            <person name="Gautier V."/>
            <person name="Ament-Velasquez S.L."/>
            <person name="Kruys A."/>
            <person name="Hutchinson M.I."/>
            <person name="Powell A.J."/>
            <person name="Barry K."/>
            <person name="Miller A.N."/>
            <person name="Grigoriev I.V."/>
            <person name="Debuchy R."/>
            <person name="Gladieux P."/>
            <person name="Thoren M.H."/>
            <person name="Johannesson H."/>
        </authorList>
    </citation>
    <scope>NUCLEOTIDE SEQUENCE</scope>
    <source>
        <strain evidence="6">CBS 103.79</strain>
    </source>
</reference>